<evidence type="ECO:0000256" key="2">
    <source>
        <dbReference type="ARBA" id="ARBA00022448"/>
    </source>
</evidence>
<accession>A0A699U686</accession>
<dbReference type="GO" id="GO:0016020">
    <property type="term" value="C:membrane"/>
    <property type="evidence" value="ECO:0007669"/>
    <property type="project" value="UniProtKB-SubCell"/>
</dbReference>
<proteinExistence type="predicted"/>
<evidence type="ECO:0000256" key="4">
    <source>
        <dbReference type="ARBA" id="ARBA00022989"/>
    </source>
</evidence>
<keyword evidence="5 6" id="KW-0472">Membrane</keyword>
<gene>
    <name evidence="7" type="ORF">Tci_887233</name>
</gene>
<dbReference type="EMBL" id="BKCJ011285292">
    <property type="protein sequence ID" value="GFD15264.1"/>
    <property type="molecule type" value="Genomic_DNA"/>
</dbReference>
<evidence type="ECO:0000256" key="5">
    <source>
        <dbReference type="ARBA" id="ARBA00023136"/>
    </source>
</evidence>
<feature type="non-terminal residue" evidence="7">
    <location>
        <position position="1"/>
    </location>
</feature>
<name>A0A699U686_TANCI</name>
<dbReference type="InterPro" id="IPR039309">
    <property type="entry name" value="BT1"/>
</dbReference>
<organism evidence="7">
    <name type="scientific">Tanacetum cinerariifolium</name>
    <name type="common">Dalmatian daisy</name>
    <name type="synonym">Chrysanthemum cinerariifolium</name>
    <dbReference type="NCBI Taxonomy" id="118510"/>
    <lineage>
        <taxon>Eukaryota</taxon>
        <taxon>Viridiplantae</taxon>
        <taxon>Streptophyta</taxon>
        <taxon>Embryophyta</taxon>
        <taxon>Tracheophyta</taxon>
        <taxon>Spermatophyta</taxon>
        <taxon>Magnoliopsida</taxon>
        <taxon>eudicotyledons</taxon>
        <taxon>Gunneridae</taxon>
        <taxon>Pentapetalae</taxon>
        <taxon>asterids</taxon>
        <taxon>campanulids</taxon>
        <taxon>Asterales</taxon>
        <taxon>Asteraceae</taxon>
        <taxon>Asteroideae</taxon>
        <taxon>Anthemideae</taxon>
        <taxon>Anthemidinae</taxon>
        <taxon>Tanacetum</taxon>
    </lineage>
</organism>
<dbReference type="PANTHER" id="PTHR31585">
    <property type="entry name" value="FOLATE-BIOPTERIN TRANSPORTER 1, CHLOROPLASTIC"/>
    <property type="match status" value="1"/>
</dbReference>
<evidence type="ECO:0000256" key="3">
    <source>
        <dbReference type="ARBA" id="ARBA00022692"/>
    </source>
</evidence>
<evidence type="ECO:0000313" key="7">
    <source>
        <dbReference type="EMBL" id="GFD15264.1"/>
    </source>
</evidence>
<protein>
    <submittedName>
        <fullName evidence="7">Probable folate-biopterin transporter 4</fullName>
    </submittedName>
</protein>
<keyword evidence="4 6" id="KW-1133">Transmembrane helix</keyword>
<evidence type="ECO:0000256" key="1">
    <source>
        <dbReference type="ARBA" id="ARBA00004141"/>
    </source>
</evidence>
<comment type="subcellular location">
    <subcellularLocation>
        <location evidence="1">Membrane</location>
        <topology evidence="1">Multi-pass membrane protein</topology>
    </subcellularLocation>
</comment>
<dbReference type="PANTHER" id="PTHR31585:SF7">
    <property type="entry name" value="FOLATE-BIOPTERIN TRANSPORTER 4-RELATED"/>
    <property type="match status" value="1"/>
</dbReference>
<reference evidence="7" key="1">
    <citation type="journal article" date="2019" name="Sci. Rep.">
        <title>Draft genome of Tanacetum cinerariifolium, the natural source of mosquito coil.</title>
        <authorList>
            <person name="Yamashiro T."/>
            <person name="Shiraishi A."/>
            <person name="Satake H."/>
            <person name="Nakayama K."/>
        </authorList>
    </citation>
    <scope>NUCLEOTIDE SEQUENCE</scope>
</reference>
<keyword evidence="3 6" id="KW-0812">Transmembrane</keyword>
<dbReference type="Pfam" id="PF03092">
    <property type="entry name" value="BT1"/>
    <property type="match status" value="1"/>
</dbReference>
<keyword evidence="2" id="KW-0813">Transport</keyword>
<dbReference type="AlphaFoldDB" id="A0A699U686"/>
<evidence type="ECO:0000256" key="6">
    <source>
        <dbReference type="SAM" id="Phobius"/>
    </source>
</evidence>
<sequence length="77" mass="8715">LMLGTFTYNRFLKKIKLRKILMLSHVTLSILTLIDIVLVYRVNVSFGISDEIMVLFGSALSDAIHQFKRTASADQAK</sequence>
<comment type="caution">
    <text evidence="7">The sequence shown here is derived from an EMBL/GenBank/DDBJ whole genome shotgun (WGS) entry which is preliminary data.</text>
</comment>
<feature type="transmembrane region" description="Helical" evidence="6">
    <location>
        <begin position="20"/>
        <end position="40"/>
    </location>
</feature>